<sequence>MAISKRKQTRNFLKSGQLSSQIEARQKRRAFEQKKKGRDARRNKGVLPAHQQVKDVDSADEFEEVKRKRKEKEVEEEEEDEDFDVDGVLGAEGLGDDDEAEEQGEEGASDLEDDDLSGLSDGESDSNPMVDMQALAEKDPAFYKFLQDNDPELLNFDADGDAEMDDEEDDEESDEEETRGKKSKKGKGKEKARKGANEHTLTKEMLRSWQKSILETRSLRSFRKLLHAFRSAASSGIDRDDLPSTSDSAHAEHYEIHDPKLFRKLVLTTLKYTPVVLSSMVPFKEVNGKFKLSTNSKQYAIAQRLLKSYFVSLQNLLSTVSSTSDIPSYAVTESANLIPWIVGNRKVARGLVKMLLGVYEGGASDETKVQAFAALRKLAIAADHSLRESIMKGTYAALLAASRQTSVHTLPAIELMKYSASELFLLSGKQETDLAYQLAFSYIRSLAVLLRKGVKDASKEAFKSVYNWQFVHAVDFWSIVLSTAADKQRVAEMGESPLQQLLYPLIQVALGAIRLVPTSRYYPLRFHLIRSLLRIVSRTGTYIPLAASLFEILNSPELTKRNKPSTLKPLDWDYYLKCPTAYQRTRVYADALVEELVYLLTEYYGALSTSIAFPELALPAIVTLRRHAKKASTAKQGKLVASVKQLVEKLESNTKWIEQRREKVDFAPNKRDKVDRFLQNEETDKTPMGTHLKLQRKLREAKKATMERAAHAAEDI</sequence>
<proteinExistence type="inferred from homology"/>
<gene>
    <name evidence="5" type="ORF">RHTO0S_01e06546g</name>
</gene>
<feature type="compositionally biased region" description="Acidic residues" evidence="4">
    <location>
        <begin position="94"/>
        <end position="116"/>
    </location>
</feature>
<accession>A0A061ADW0</accession>
<dbReference type="AlphaFoldDB" id="A0A061ADW0"/>
<evidence type="ECO:0000256" key="1">
    <source>
        <dbReference type="ARBA" id="ARBA00004123"/>
    </source>
</evidence>
<dbReference type="GO" id="GO:0030691">
    <property type="term" value="C:Noc2p-Noc3p complex"/>
    <property type="evidence" value="ECO:0007669"/>
    <property type="project" value="TreeGrafter"/>
</dbReference>
<dbReference type="GO" id="GO:0042273">
    <property type="term" value="P:ribosomal large subunit biogenesis"/>
    <property type="evidence" value="ECO:0007669"/>
    <property type="project" value="TreeGrafter"/>
</dbReference>
<comment type="subcellular location">
    <subcellularLocation>
        <location evidence="1">Nucleus</location>
    </subcellularLocation>
</comment>
<evidence type="ECO:0000256" key="2">
    <source>
        <dbReference type="ARBA" id="ARBA00005907"/>
    </source>
</evidence>
<dbReference type="EMBL" id="LK052936">
    <property type="protein sequence ID" value="CDR35762.1"/>
    <property type="molecule type" value="Genomic_DNA"/>
</dbReference>
<comment type="similarity">
    <text evidence="2">Belongs to the NOC2 family.</text>
</comment>
<dbReference type="GO" id="GO:0005730">
    <property type="term" value="C:nucleolus"/>
    <property type="evidence" value="ECO:0007669"/>
    <property type="project" value="TreeGrafter"/>
</dbReference>
<reference evidence="5" key="1">
    <citation type="journal article" date="2014" name="Genome Announc.">
        <title>Draft genome sequence of Rhodosporidium toruloides CECT1137, an oleaginous yeast of biotechnological interest.</title>
        <authorList>
            <person name="Morin N."/>
            <person name="Calcas X."/>
            <person name="Devillers H."/>
            <person name="Durrens P."/>
            <person name="Sherman D.J."/>
            <person name="Nicaud J.-M."/>
            <person name="Neuveglise C."/>
        </authorList>
    </citation>
    <scope>NUCLEOTIDE SEQUENCE</scope>
    <source>
        <strain evidence="5">CECT1137</strain>
    </source>
</reference>
<dbReference type="GO" id="GO:0030690">
    <property type="term" value="C:Noc1p-Noc2p complex"/>
    <property type="evidence" value="ECO:0007669"/>
    <property type="project" value="TreeGrafter"/>
</dbReference>
<dbReference type="Pfam" id="PF03715">
    <property type="entry name" value="Noc2"/>
    <property type="match status" value="1"/>
</dbReference>
<evidence type="ECO:0000256" key="4">
    <source>
        <dbReference type="SAM" id="MobiDB-lite"/>
    </source>
</evidence>
<feature type="compositionally biased region" description="Polar residues" evidence="4">
    <location>
        <begin position="10"/>
        <end position="23"/>
    </location>
</feature>
<name>A0A061ADW0_RHOTO</name>
<dbReference type="OrthoDB" id="10266662at2759"/>
<feature type="compositionally biased region" description="Basic residues" evidence="4">
    <location>
        <begin position="181"/>
        <end position="192"/>
    </location>
</feature>
<evidence type="ECO:0000313" key="5">
    <source>
        <dbReference type="EMBL" id="CDR35762.1"/>
    </source>
</evidence>
<protein>
    <submittedName>
        <fullName evidence="5">RHTO0S01e06546g1_1</fullName>
    </submittedName>
</protein>
<feature type="compositionally biased region" description="Acidic residues" evidence="4">
    <location>
        <begin position="158"/>
        <end position="177"/>
    </location>
</feature>
<feature type="compositionally biased region" description="Basic residues" evidence="4">
    <location>
        <begin position="35"/>
        <end position="44"/>
    </location>
</feature>
<keyword evidence="3" id="KW-0539">Nucleus</keyword>
<dbReference type="GO" id="GO:0005654">
    <property type="term" value="C:nucleoplasm"/>
    <property type="evidence" value="ECO:0007669"/>
    <property type="project" value="TreeGrafter"/>
</dbReference>
<dbReference type="InterPro" id="IPR005343">
    <property type="entry name" value="Noc2"/>
</dbReference>
<evidence type="ECO:0000256" key="3">
    <source>
        <dbReference type="ARBA" id="ARBA00023242"/>
    </source>
</evidence>
<feature type="compositionally biased region" description="Acidic residues" evidence="4">
    <location>
        <begin position="74"/>
        <end position="85"/>
    </location>
</feature>
<feature type="region of interest" description="Disordered" evidence="4">
    <location>
        <begin position="1"/>
        <end position="201"/>
    </location>
</feature>
<dbReference type="PANTHER" id="PTHR12687:SF4">
    <property type="entry name" value="NUCLEOLAR COMPLEX PROTEIN 2 HOMOLOG"/>
    <property type="match status" value="1"/>
</dbReference>
<dbReference type="PANTHER" id="PTHR12687">
    <property type="entry name" value="NUCLEOLAR COMPLEX 2 AND RAD4-RELATED"/>
    <property type="match status" value="1"/>
</dbReference>
<organism evidence="5">
    <name type="scientific">Rhodotorula toruloides</name>
    <name type="common">Yeast</name>
    <name type="synonym">Rhodosporidium toruloides</name>
    <dbReference type="NCBI Taxonomy" id="5286"/>
    <lineage>
        <taxon>Eukaryota</taxon>
        <taxon>Fungi</taxon>
        <taxon>Dikarya</taxon>
        <taxon>Basidiomycota</taxon>
        <taxon>Pucciniomycotina</taxon>
        <taxon>Microbotryomycetes</taxon>
        <taxon>Sporidiobolales</taxon>
        <taxon>Sporidiobolaceae</taxon>
        <taxon>Rhodotorula</taxon>
    </lineage>
</organism>